<comment type="caution">
    <text evidence="2">The sequence shown here is derived from an EMBL/GenBank/DDBJ whole genome shotgun (WGS) entry which is preliminary data.</text>
</comment>
<proteinExistence type="predicted"/>
<dbReference type="EMBL" id="MPAF01000003">
    <property type="protein sequence ID" value="OOK31389.1"/>
    <property type="molecule type" value="Genomic_DNA"/>
</dbReference>
<evidence type="ECO:0000256" key="1">
    <source>
        <dbReference type="SAM" id="Phobius"/>
    </source>
</evidence>
<feature type="transmembrane region" description="Helical" evidence="1">
    <location>
        <begin position="564"/>
        <end position="582"/>
    </location>
</feature>
<dbReference type="Proteomes" id="UP000188855">
    <property type="component" value="Unassembled WGS sequence"/>
</dbReference>
<evidence type="ECO:0000313" key="2">
    <source>
        <dbReference type="EMBL" id="OOK31389.1"/>
    </source>
</evidence>
<accession>A0AAX0KL36</accession>
<keyword evidence="1" id="KW-0812">Transmembrane</keyword>
<feature type="transmembrane region" description="Helical" evidence="1">
    <location>
        <begin position="141"/>
        <end position="161"/>
    </location>
</feature>
<reference evidence="2 3" key="1">
    <citation type="submission" date="2016-10" db="EMBL/GenBank/DDBJ databases">
        <title>Whole genome sequences of antibiotic resistant commensal Escherichia coli from healthy Australian adults.</title>
        <authorList>
            <person name="Moran R.A."/>
            <person name="Anantham S."/>
            <person name="Nigro S.J."/>
            <person name="Holt K.E."/>
            <person name="Hall R.M."/>
        </authorList>
    </citation>
    <scope>NUCLEOTIDE SEQUENCE [LARGE SCALE GENOMIC DNA]</scope>
    <source>
        <strain evidence="2 3">2.3-R4</strain>
    </source>
</reference>
<sequence length="598" mass="66749">MKIINALFSTVTVDLKRKTFYLDLLFLFVCVWTLIASGSEAQYYLFKFINSDSSTLYGSVFEDAIARIPTFNEYVKGAYSFSGSYGFLAALIIVVVALFYQTTVQIFIVSIISSAFGLTVTDFLMFAFNGTLTTQAMIECVMANALGSPIIASFIVLLFYIKKFLFNVSSINLALRYISNYVVYSIICFLILFVTYYIVCFFYRPTAVNFSVSTSEEFSGDYFLSDKNDVLKEAKGSLLKDRFSLLNSPVKLNGTINVFGEIDSILSKFNASDVYTVRVLPLLNCIDGGAINAALADYLSYEGVRGFSIKSSESMTLITFGDKAGYVKSNDELVNMFTVKKNNKSGFDITKVNDGVFSYYPSESSGSMYVATGVTDFKGDQSKKEVKYTLDVNGVKKIFHVDVSRLRAKNAERKLQCQIASFTSSSNDVYIDAGEAVYVGVLIKPILNQKNEYFSLFSERDNKFDVKGKLLYVQAKNVSRENVVGHYVTKGYLNGFILHSFDKLSIDGKNVESNKMDNLMVMGEGIYGHVSADNNLVISGKADLFYKNRLRQNKTLWETSSDNTLILGGIGALMVSLLLWCVNRIYSSLKKNEVINSF</sequence>
<dbReference type="RefSeq" id="WP_000691715.1">
    <property type="nucleotide sequence ID" value="NZ_BGBH01000003.1"/>
</dbReference>
<evidence type="ECO:0000313" key="3">
    <source>
        <dbReference type="Proteomes" id="UP000188855"/>
    </source>
</evidence>
<keyword evidence="1" id="KW-0472">Membrane</keyword>
<organism evidence="2 3">
    <name type="scientific">Escherichia coli</name>
    <dbReference type="NCBI Taxonomy" id="562"/>
    <lineage>
        <taxon>Bacteria</taxon>
        <taxon>Pseudomonadati</taxon>
        <taxon>Pseudomonadota</taxon>
        <taxon>Gammaproteobacteria</taxon>
        <taxon>Enterobacterales</taxon>
        <taxon>Enterobacteriaceae</taxon>
        <taxon>Escherichia</taxon>
    </lineage>
</organism>
<feature type="transmembrane region" description="Helical" evidence="1">
    <location>
        <begin position="181"/>
        <end position="204"/>
    </location>
</feature>
<name>A0AAX0KL36_ECOLX</name>
<feature type="transmembrane region" description="Helical" evidence="1">
    <location>
        <begin position="20"/>
        <end position="38"/>
    </location>
</feature>
<gene>
    <name evidence="2" type="ORF">BMT91_03120</name>
</gene>
<protein>
    <submittedName>
        <fullName evidence="2">Uncharacterized protein</fullName>
    </submittedName>
</protein>
<keyword evidence="1" id="KW-1133">Transmembrane helix</keyword>
<dbReference type="AlphaFoldDB" id="A0AAX0KL36"/>
<feature type="transmembrane region" description="Helical" evidence="1">
    <location>
        <begin position="79"/>
        <end position="100"/>
    </location>
</feature>
<feature type="transmembrane region" description="Helical" evidence="1">
    <location>
        <begin position="107"/>
        <end position="129"/>
    </location>
</feature>